<evidence type="ECO:0000256" key="9">
    <source>
        <dbReference type="SAM" id="SignalP"/>
    </source>
</evidence>
<dbReference type="PROSITE" id="PS01246">
    <property type="entry name" value="UPF0003"/>
    <property type="match status" value="1"/>
</dbReference>
<evidence type="ECO:0000256" key="3">
    <source>
        <dbReference type="ARBA" id="ARBA00022475"/>
    </source>
</evidence>
<evidence type="ECO:0000256" key="5">
    <source>
        <dbReference type="ARBA" id="ARBA00022989"/>
    </source>
</evidence>
<dbReference type="Gene3D" id="3.30.70.100">
    <property type="match status" value="1"/>
</dbReference>
<feature type="transmembrane region" description="Helical" evidence="8">
    <location>
        <begin position="217"/>
        <end position="235"/>
    </location>
</feature>
<feature type="transmembrane region" description="Helical" evidence="8">
    <location>
        <begin position="256"/>
        <end position="277"/>
    </location>
</feature>
<dbReference type="EMBL" id="JAPDFL010000001">
    <property type="protein sequence ID" value="MCW1934416.1"/>
    <property type="molecule type" value="Genomic_DNA"/>
</dbReference>
<comment type="subcellular location">
    <subcellularLocation>
        <location evidence="1">Cell membrane</location>
        <topology evidence="1">Multi-pass membrane protein</topology>
    </subcellularLocation>
</comment>
<dbReference type="SUPFAM" id="SSF50182">
    <property type="entry name" value="Sm-like ribonucleoproteins"/>
    <property type="match status" value="1"/>
</dbReference>
<feature type="transmembrane region" description="Helical" evidence="8">
    <location>
        <begin position="297"/>
        <end position="319"/>
    </location>
</feature>
<feature type="transmembrane region" description="Helical" evidence="8">
    <location>
        <begin position="370"/>
        <end position="389"/>
    </location>
</feature>
<feature type="transmembrane region" description="Helical" evidence="8">
    <location>
        <begin position="571"/>
        <end position="594"/>
    </location>
</feature>
<dbReference type="Pfam" id="PF00924">
    <property type="entry name" value="MS_channel_2nd"/>
    <property type="match status" value="1"/>
</dbReference>
<dbReference type="SUPFAM" id="SSF82861">
    <property type="entry name" value="Mechanosensitive channel protein MscS (YggB), transmembrane region"/>
    <property type="match status" value="1"/>
</dbReference>
<keyword evidence="14" id="KW-1185">Reference proteome</keyword>
<dbReference type="InterPro" id="IPR006686">
    <property type="entry name" value="MscS_channel_CS"/>
</dbReference>
<evidence type="ECO:0000313" key="13">
    <source>
        <dbReference type="EMBL" id="MCW1934416.1"/>
    </source>
</evidence>
<dbReference type="Gene3D" id="1.10.287.1260">
    <property type="match status" value="1"/>
</dbReference>
<dbReference type="Pfam" id="PF12607">
    <property type="entry name" value="DUF3772"/>
    <property type="match status" value="1"/>
</dbReference>
<feature type="compositionally biased region" description="Acidic residues" evidence="7">
    <location>
        <begin position="828"/>
        <end position="839"/>
    </location>
</feature>
<feature type="domain" description="Mechanosensitive ion channel MscS" evidence="10">
    <location>
        <begin position="617"/>
        <end position="683"/>
    </location>
</feature>
<dbReference type="InterPro" id="IPR010920">
    <property type="entry name" value="LSM_dom_sf"/>
</dbReference>
<dbReference type="Proteomes" id="UP001208938">
    <property type="component" value="Unassembled WGS sequence"/>
</dbReference>
<reference evidence="13 14" key="1">
    <citation type="submission" date="2022-10" db="EMBL/GenBank/DDBJ databases">
        <title>Pararhodobacter sp. nov., isolated from marine algae.</title>
        <authorList>
            <person name="Choi B.J."/>
            <person name="Kim J.M."/>
            <person name="Lee J.K."/>
            <person name="Choi D.G."/>
            <person name="Jeon C.O."/>
        </authorList>
    </citation>
    <scope>NUCLEOTIDE SEQUENCE [LARGE SCALE GENOMIC DNA]</scope>
    <source>
        <strain evidence="13 14">ZQ420</strain>
    </source>
</reference>
<keyword evidence="5 8" id="KW-1133">Transmembrane helix</keyword>
<dbReference type="SUPFAM" id="SSF82689">
    <property type="entry name" value="Mechanosensitive channel protein MscS (YggB), C-terminal domain"/>
    <property type="match status" value="1"/>
</dbReference>
<feature type="transmembrane region" description="Helical" evidence="8">
    <location>
        <begin position="339"/>
        <end position="358"/>
    </location>
</feature>
<feature type="transmembrane region" description="Helical" evidence="8">
    <location>
        <begin position="600"/>
        <end position="629"/>
    </location>
</feature>
<dbReference type="InterPro" id="IPR022249">
    <property type="entry name" value="DUF3772"/>
</dbReference>
<dbReference type="RefSeq" id="WP_264507213.1">
    <property type="nucleotide sequence ID" value="NZ_JAPDFL010000001.1"/>
</dbReference>
<protein>
    <submittedName>
        <fullName evidence="13">DUF3772 domain-containing protein</fullName>
    </submittedName>
</protein>
<dbReference type="PANTHER" id="PTHR30347">
    <property type="entry name" value="POTASSIUM CHANNEL RELATED"/>
    <property type="match status" value="1"/>
</dbReference>
<feature type="transmembrane region" description="Helical" evidence="8">
    <location>
        <begin position="483"/>
        <end position="505"/>
    </location>
</feature>
<keyword evidence="4 8" id="KW-0812">Transmembrane</keyword>
<evidence type="ECO:0000256" key="1">
    <source>
        <dbReference type="ARBA" id="ARBA00004651"/>
    </source>
</evidence>
<dbReference type="InterPro" id="IPR023408">
    <property type="entry name" value="MscS_beta-dom_sf"/>
</dbReference>
<organism evidence="13 14">
    <name type="scientific">Pararhodobacter zhoushanensis</name>
    <dbReference type="NCBI Taxonomy" id="2479545"/>
    <lineage>
        <taxon>Bacteria</taxon>
        <taxon>Pseudomonadati</taxon>
        <taxon>Pseudomonadota</taxon>
        <taxon>Alphaproteobacteria</taxon>
        <taxon>Rhodobacterales</taxon>
        <taxon>Paracoccaceae</taxon>
        <taxon>Pararhodobacter</taxon>
    </lineage>
</organism>
<feature type="region of interest" description="Disordered" evidence="7">
    <location>
        <begin position="791"/>
        <end position="839"/>
    </location>
</feature>
<dbReference type="InterPro" id="IPR011014">
    <property type="entry name" value="MscS_channel_TM-2"/>
</dbReference>
<evidence type="ECO:0000256" key="4">
    <source>
        <dbReference type="ARBA" id="ARBA00022692"/>
    </source>
</evidence>
<accession>A0ABT3H3N2</accession>
<keyword evidence="3" id="KW-1003">Cell membrane</keyword>
<feature type="chain" id="PRO_5045878735" evidence="9">
    <location>
        <begin position="32"/>
        <end position="839"/>
    </location>
</feature>
<comment type="caution">
    <text evidence="13">The sequence shown here is derived from an EMBL/GenBank/DDBJ whole genome shotgun (WGS) entry which is preliminary data.</text>
</comment>
<evidence type="ECO:0000313" key="14">
    <source>
        <dbReference type="Proteomes" id="UP001208938"/>
    </source>
</evidence>
<keyword evidence="6 8" id="KW-0472">Membrane</keyword>
<dbReference type="PANTHER" id="PTHR30347:SF1">
    <property type="entry name" value="MECHANOSENSITIVE CHANNEL MSCK"/>
    <property type="match status" value="1"/>
</dbReference>
<evidence type="ECO:0000259" key="11">
    <source>
        <dbReference type="Pfam" id="PF12607"/>
    </source>
</evidence>
<dbReference type="InterPro" id="IPR006685">
    <property type="entry name" value="MscS_channel_2nd"/>
</dbReference>
<proteinExistence type="inferred from homology"/>
<comment type="similarity">
    <text evidence="2">Belongs to the MscS (TC 1.A.23) family.</text>
</comment>
<evidence type="ECO:0000256" key="7">
    <source>
        <dbReference type="SAM" id="MobiDB-lite"/>
    </source>
</evidence>
<feature type="transmembrane region" description="Helical" evidence="8">
    <location>
        <begin position="451"/>
        <end position="471"/>
    </location>
</feature>
<feature type="transmembrane region" description="Helical" evidence="8">
    <location>
        <begin position="532"/>
        <end position="550"/>
    </location>
</feature>
<keyword evidence="9" id="KW-0732">Signal</keyword>
<evidence type="ECO:0000256" key="6">
    <source>
        <dbReference type="ARBA" id="ARBA00023136"/>
    </source>
</evidence>
<evidence type="ECO:0000259" key="12">
    <source>
        <dbReference type="Pfam" id="PF21082"/>
    </source>
</evidence>
<dbReference type="Gene3D" id="2.30.30.60">
    <property type="match status" value="1"/>
</dbReference>
<evidence type="ECO:0000256" key="8">
    <source>
        <dbReference type="SAM" id="Phobius"/>
    </source>
</evidence>
<feature type="domain" description="DUF3772" evidence="11">
    <location>
        <begin position="141"/>
        <end position="187"/>
    </location>
</feature>
<feature type="domain" description="Mechanosensitive ion channel MscS C-terminal" evidence="12">
    <location>
        <begin position="690"/>
        <end position="773"/>
    </location>
</feature>
<evidence type="ECO:0000256" key="2">
    <source>
        <dbReference type="ARBA" id="ARBA00008017"/>
    </source>
</evidence>
<gene>
    <name evidence="13" type="ORF">OKW52_19700</name>
</gene>
<evidence type="ECO:0000259" key="10">
    <source>
        <dbReference type="Pfam" id="PF00924"/>
    </source>
</evidence>
<dbReference type="InterPro" id="IPR052702">
    <property type="entry name" value="MscS-like_channel"/>
</dbReference>
<dbReference type="InterPro" id="IPR049278">
    <property type="entry name" value="MS_channel_C"/>
</dbReference>
<sequence>MRPFLKVRWPLAALIAVLLAFSLAAPLTAQSSDPTAAATTQAAPTEINYDAWNVLASLAEQTLEDSGAAEEVLNTIRAEVVTMRTQFIDAQTAMQGRIDALREQIAALGPVPEEGQTESQEVADRRNELNALLAEREAPMRAADEALTRAERIIRDIDRELRLRQANALMTLGPTPLNPSTWLDAADAVINSVLTLKGEAMNAWQDPAHRDEMISDLPLTLGTLALAALLLFRGRHWMETLTMRLLQSTTLLRGRAVAAFFLSLSQLIVPFLGLLLLSTAIKLSRMTGPTILEISDALVPAGMAIFFTRWLSLHIFPIVDDPRLSLNLNAIDRRRARGLALVFGFLSAVETLFTPFIAPQWQPDTAMSALNFPLVVLCALTMLRFSRLLRRHEPRRIIEDGVEVDTAPYFDRMLTLGSRVLMFFGIAAPLLGAAGYMAAALQLTYPAIKSLALIALVMVLHRLITAIYITIVGDDERSAQGLVPALAGLLLSMLALAPLALIWGARQTDLVEIWTRFSEGVSLGGARISPASVFWFFIVFAIGFLVTRALQGALGTSVLPKTSMEKGAQKAIISGVGYIGITAAALAAFSVAGIDLSGLAIVAGALSVGVGFGLQAIVSNFVSGIILLIERPVSEGDWIEVGPTQGTVQRISVRSTTIETFDRSKVIVPNADLISGAVTNYTKSSKTGRVVMTVGVAYGTDTRKVERILREIIEAEPLVVLDPAPGIDFLGFGADALDFRIRAILRDVTYKVVVASEVNHKIAARFIEEGIEIPYAQRDIWLRNPEALTQLSPAAKTPVEPEDRPTREFQPEPRMDRDTADSAAISTDESDDIPPEDAR</sequence>
<feature type="transmembrane region" description="Helical" evidence="8">
    <location>
        <begin position="420"/>
        <end position="439"/>
    </location>
</feature>
<dbReference type="Pfam" id="PF21082">
    <property type="entry name" value="MS_channel_3rd"/>
    <property type="match status" value="1"/>
</dbReference>
<name>A0ABT3H3N2_9RHOB</name>
<dbReference type="InterPro" id="IPR011066">
    <property type="entry name" value="MscS_channel_C_sf"/>
</dbReference>
<feature type="compositionally biased region" description="Basic and acidic residues" evidence="7">
    <location>
        <begin position="799"/>
        <end position="820"/>
    </location>
</feature>
<feature type="signal peptide" evidence="9">
    <location>
        <begin position="1"/>
        <end position="31"/>
    </location>
</feature>